<dbReference type="InterPro" id="IPR036909">
    <property type="entry name" value="Cyt_c-like_dom_sf"/>
</dbReference>
<keyword evidence="7" id="KW-1185">Reference proteome</keyword>
<dbReference type="PANTHER" id="PTHR35008">
    <property type="entry name" value="BLL4482 PROTEIN-RELATED"/>
    <property type="match status" value="1"/>
</dbReference>
<feature type="domain" description="Cytochrome c" evidence="5">
    <location>
        <begin position="46"/>
        <end position="152"/>
    </location>
</feature>
<dbReference type="RefSeq" id="WP_130390427.1">
    <property type="nucleotide sequence ID" value="NZ_SGXM01000001.1"/>
</dbReference>
<dbReference type="GO" id="GO:0009055">
    <property type="term" value="F:electron transfer activity"/>
    <property type="evidence" value="ECO:0007669"/>
    <property type="project" value="InterPro"/>
</dbReference>
<dbReference type="PANTHER" id="PTHR35008:SF8">
    <property type="entry name" value="ALCOHOL DEHYDROGENASE CYTOCHROME C SUBUNIT"/>
    <property type="match status" value="1"/>
</dbReference>
<keyword evidence="3 4" id="KW-0408">Iron</keyword>
<evidence type="ECO:0000256" key="3">
    <source>
        <dbReference type="ARBA" id="ARBA00023004"/>
    </source>
</evidence>
<evidence type="ECO:0000256" key="1">
    <source>
        <dbReference type="ARBA" id="ARBA00022617"/>
    </source>
</evidence>
<sequence length="535" mass="58110">MKKRASPRIVLLVIVLIAIGAFFALTAPSTWRLLHASRDLPDAAPPDLANGRTMFLAGDCATCHASPGKNEETLLGGGRALETPFGTFHMPNISPDPGDGIGRWTLEQFVTAMREGVLPDKGHAYPAFPYTSYQRMSANDLRDLFGYLQTLPPEVGAAPDHDLHFPYSMRRGVGLWRLMFLDGKPLDASVPDKSAAWHRGRALVEGPGHCVECHSPRNAMGAVPLGRRFSGGPNVEGTGYIPNITPDETGIGYWSVHDIARYLAEGVTPIAMKAGGDMKEVIANTSRLHADDRLAMAEYLKSLPPVDAPNAGQPKPNRTDEIVMLPAAHAAAGPSRLDALAASPDQQARAQALYVISPTPFVLAQAPQHTGEDGKLLGATRVTVLSRQEGWLQVRVDGWQVEGSDSVIYALPGQRILQAVLSAEAIASVQRLRTVKPEHADQSWHEVRLTVWIAQKGLSADLAQLWRHSDETFRATCATCHALPHPEDFLANQWIGTLGAMKRYTSLDDAEYRLLLSWLQYHAKDVGAAARGAKP</sequence>
<evidence type="ECO:0000256" key="2">
    <source>
        <dbReference type="ARBA" id="ARBA00022723"/>
    </source>
</evidence>
<proteinExistence type="predicted"/>
<organism evidence="6 7">
    <name type="scientific">Cupriavidus agavae</name>
    <dbReference type="NCBI Taxonomy" id="1001822"/>
    <lineage>
        <taxon>Bacteria</taxon>
        <taxon>Pseudomonadati</taxon>
        <taxon>Pseudomonadota</taxon>
        <taxon>Betaproteobacteria</taxon>
        <taxon>Burkholderiales</taxon>
        <taxon>Burkholderiaceae</taxon>
        <taxon>Cupriavidus</taxon>
    </lineage>
</organism>
<dbReference type="OrthoDB" id="6073217at2"/>
<keyword evidence="1 4" id="KW-0349">Heme</keyword>
<reference evidence="6 7" key="1">
    <citation type="journal article" date="2015" name="Stand. Genomic Sci.">
        <title>Genomic Encyclopedia of Bacterial and Archaeal Type Strains, Phase III: the genomes of soil and plant-associated and newly described type strains.</title>
        <authorList>
            <person name="Whitman W.B."/>
            <person name="Woyke T."/>
            <person name="Klenk H.P."/>
            <person name="Zhou Y."/>
            <person name="Lilburn T.G."/>
            <person name="Beck B.J."/>
            <person name="De Vos P."/>
            <person name="Vandamme P."/>
            <person name="Eisen J.A."/>
            <person name="Garrity G."/>
            <person name="Hugenholtz P."/>
            <person name="Kyrpides N.C."/>
        </authorList>
    </citation>
    <scope>NUCLEOTIDE SEQUENCE [LARGE SCALE GENOMIC DNA]</scope>
    <source>
        <strain evidence="6 7">ASC-9842</strain>
    </source>
</reference>
<dbReference type="PROSITE" id="PS51007">
    <property type="entry name" value="CYTC"/>
    <property type="match status" value="2"/>
</dbReference>
<accession>A0A4Q7S7T6</accession>
<dbReference type="SUPFAM" id="SSF46626">
    <property type="entry name" value="Cytochrome c"/>
    <property type="match status" value="2"/>
</dbReference>
<keyword evidence="2 4" id="KW-0479">Metal-binding</keyword>
<dbReference type="InterPro" id="IPR009056">
    <property type="entry name" value="Cyt_c-like_dom"/>
</dbReference>
<evidence type="ECO:0000256" key="4">
    <source>
        <dbReference type="PROSITE-ProRule" id="PRU00433"/>
    </source>
</evidence>
<dbReference type="InterPro" id="IPR051459">
    <property type="entry name" value="Cytochrome_c-type_DH"/>
</dbReference>
<dbReference type="GO" id="GO:0046872">
    <property type="term" value="F:metal ion binding"/>
    <property type="evidence" value="ECO:0007669"/>
    <property type="project" value="UniProtKB-KW"/>
</dbReference>
<evidence type="ECO:0000313" key="6">
    <source>
        <dbReference type="EMBL" id="RZT42435.1"/>
    </source>
</evidence>
<name>A0A4Q7S7T6_9BURK</name>
<dbReference type="GO" id="GO:0020037">
    <property type="term" value="F:heme binding"/>
    <property type="evidence" value="ECO:0007669"/>
    <property type="project" value="InterPro"/>
</dbReference>
<comment type="caution">
    <text evidence="6">The sequence shown here is derived from an EMBL/GenBank/DDBJ whole genome shotgun (WGS) entry which is preliminary data.</text>
</comment>
<protein>
    <submittedName>
        <fullName evidence="6">Mono/diheme cytochrome c family protein</fullName>
    </submittedName>
</protein>
<dbReference type="Gene3D" id="1.10.760.10">
    <property type="entry name" value="Cytochrome c-like domain"/>
    <property type="match status" value="2"/>
</dbReference>
<dbReference type="Proteomes" id="UP000291078">
    <property type="component" value="Unassembled WGS sequence"/>
</dbReference>
<dbReference type="Pfam" id="PF00034">
    <property type="entry name" value="Cytochrom_C"/>
    <property type="match status" value="1"/>
</dbReference>
<evidence type="ECO:0000259" key="5">
    <source>
        <dbReference type="PROSITE" id="PS51007"/>
    </source>
</evidence>
<evidence type="ECO:0000313" key="7">
    <source>
        <dbReference type="Proteomes" id="UP000291078"/>
    </source>
</evidence>
<dbReference type="AlphaFoldDB" id="A0A4Q7S7T6"/>
<dbReference type="EMBL" id="SGXM01000001">
    <property type="protein sequence ID" value="RZT42435.1"/>
    <property type="molecule type" value="Genomic_DNA"/>
</dbReference>
<gene>
    <name evidence="6" type="ORF">EV147_1471</name>
</gene>
<feature type="domain" description="Cytochrome c" evidence="5">
    <location>
        <begin position="195"/>
        <end position="304"/>
    </location>
</feature>